<evidence type="ECO:0000313" key="2">
    <source>
        <dbReference type="Proteomes" id="UP001108029"/>
    </source>
</evidence>
<dbReference type="AlphaFoldDB" id="A0A9Q3VXJ2"/>
<dbReference type="Proteomes" id="UP001108029">
    <property type="component" value="Unassembled WGS sequence"/>
</dbReference>
<keyword evidence="2" id="KW-1185">Reference proteome</keyword>
<comment type="caution">
    <text evidence="1">The sequence shown here is derived from an EMBL/GenBank/DDBJ whole genome shotgun (WGS) entry which is preliminary data.</text>
</comment>
<dbReference type="EMBL" id="JAJSBI010000038">
    <property type="protein sequence ID" value="MCD9880276.1"/>
    <property type="molecule type" value="Genomic_DNA"/>
</dbReference>
<accession>A0A9Q3VXJ2</accession>
<organism evidence="1 2">
    <name type="scientific">Streptomyces guryensis</name>
    <dbReference type="NCBI Taxonomy" id="2886947"/>
    <lineage>
        <taxon>Bacteria</taxon>
        <taxon>Bacillati</taxon>
        <taxon>Actinomycetota</taxon>
        <taxon>Actinomycetes</taxon>
        <taxon>Kitasatosporales</taxon>
        <taxon>Streptomycetaceae</taxon>
        <taxon>Streptomyces</taxon>
    </lineage>
</organism>
<name>A0A9Q3VXJ2_9ACTN</name>
<proteinExistence type="predicted"/>
<sequence length="48" mass="4872">MCFTTLGQGTGDLVGTDDLAVLEKYLTANSSAGSLISPPAADRITIVS</sequence>
<protein>
    <submittedName>
        <fullName evidence="1">Uncharacterized protein</fullName>
    </submittedName>
</protein>
<reference evidence="1" key="1">
    <citation type="submission" date="2021-12" db="EMBL/GenBank/DDBJ databases">
        <authorList>
            <person name="Lee J.-H."/>
            <person name="Kim S.-B."/>
        </authorList>
    </citation>
    <scope>NUCLEOTIDE SEQUENCE</scope>
    <source>
        <strain evidence="1">NR30</strain>
    </source>
</reference>
<gene>
    <name evidence="1" type="ORF">LJ657_43355</name>
</gene>
<dbReference type="RefSeq" id="WP_232655212.1">
    <property type="nucleotide sequence ID" value="NZ_JAJSBI010000038.1"/>
</dbReference>
<evidence type="ECO:0000313" key="1">
    <source>
        <dbReference type="EMBL" id="MCD9880276.1"/>
    </source>
</evidence>